<evidence type="ECO:0000313" key="1">
    <source>
        <dbReference type="EMBL" id="CAI4214231.1"/>
    </source>
</evidence>
<sequence>MEALISQAIQDSLRLRKTSVPWKDDEPHPQSYYAFDLTAASWVAKSPSKDVPPDAGEGVISNLKLYSWNIDFMLPFAEARMKPALAHLGNLVGSHTQDDMSIIFLQECMPSDLKTIASTPWVRERFHLTDLDTTNWATTHYGTVTLVDVRLPISAVFRVHYSKTRMDRDVLFTDVSVGETIRSVSATRTLTRWPSAHHSAQIRCSP</sequence>
<reference evidence="1" key="1">
    <citation type="submission" date="2022-11" db="EMBL/GenBank/DDBJ databases">
        <authorList>
            <person name="Scott C."/>
            <person name="Bruce N."/>
        </authorList>
    </citation>
    <scope>NUCLEOTIDE SEQUENCE</scope>
</reference>
<accession>A0A9P1M8K9</accession>
<comment type="caution">
    <text evidence="1">The sequence shown here is derived from an EMBL/GenBank/DDBJ whole genome shotgun (WGS) entry which is preliminary data.</text>
</comment>
<name>A0A9P1M8K9_9PEZI</name>
<proteinExistence type="predicted"/>
<protein>
    <recommendedName>
        <fullName evidence="3">Endonuclease/exonuclease/phosphatase domain-containing protein</fullName>
    </recommendedName>
</protein>
<dbReference type="Gene3D" id="3.60.10.10">
    <property type="entry name" value="Endonuclease/exonuclease/phosphatase"/>
    <property type="match status" value="1"/>
</dbReference>
<keyword evidence="2" id="KW-1185">Reference proteome</keyword>
<dbReference type="InterPro" id="IPR036691">
    <property type="entry name" value="Endo/exonu/phosph_ase_sf"/>
</dbReference>
<evidence type="ECO:0008006" key="3">
    <source>
        <dbReference type="Google" id="ProtNLM"/>
    </source>
</evidence>
<dbReference type="SUPFAM" id="SSF56219">
    <property type="entry name" value="DNase I-like"/>
    <property type="match status" value="1"/>
</dbReference>
<dbReference type="OrthoDB" id="9975959at2759"/>
<dbReference type="EMBL" id="CALLCH030000010">
    <property type="protein sequence ID" value="CAI4214231.1"/>
    <property type="molecule type" value="Genomic_DNA"/>
</dbReference>
<gene>
    <name evidence="1" type="ORF">PPNO1_LOCUS3962</name>
</gene>
<dbReference type="AlphaFoldDB" id="A0A9P1M8K9"/>
<evidence type="ECO:0000313" key="2">
    <source>
        <dbReference type="Proteomes" id="UP000838763"/>
    </source>
</evidence>
<organism evidence="1 2">
    <name type="scientific">Parascedosporium putredinis</name>
    <dbReference type="NCBI Taxonomy" id="1442378"/>
    <lineage>
        <taxon>Eukaryota</taxon>
        <taxon>Fungi</taxon>
        <taxon>Dikarya</taxon>
        <taxon>Ascomycota</taxon>
        <taxon>Pezizomycotina</taxon>
        <taxon>Sordariomycetes</taxon>
        <taxon>Hypocreomycetidae</taxon>
        <taxon>Microascales</taxon>
        <taxon>Microascaceae</taxon>
        <taxon>Parascedosporium</taxon>
    </lineage>
</organism>
<dbReference type="Proteomes" id="UP000838763">
    <property type="component" value="Unassembled WGS sequence"/>
</dbReference>